<dbReference type="PROSITE" id="PS50943">
    <property type="entry name" value="HTH_CROC1"/>
    <property type="match status" value="1"/>
</dbReference>
<name>A0A4V3D5Z6_9BACI</name>
<evidence type="ECO:0000313" key="5">
    <source>
        <dbReference type="Proteomes" id="UP000295632"/>
    </source>
</evidence>
<dbReference type="RefSeq" id="WP_133578961.1">
    <property type="nucleotide sequence ID" value="NZ_SNYJ01000002.1"/>
</dbReference>
<dbReference type="AlphaFoldDB" id="A0A4V3D5Z6"/>
<keyword evidence="5" id="KW-1185">Reference proteome</keyword>
<dbReference type="CDD" id="cd00093">
    <property type="entry name" value="HTH_XRE"/>
    <property type="match status" value="1"/>
</dbReference>
<evidence type="ECO:0000259" key="2">
    <source>
        <dbReference type="PROSITE" id="PS50943"/>
    </source>
</evidence>
<feature type="domain" description="HTH cro/C1-type" evidence="2">
    <location>
        <begin position="6"/>
        <end position="61"/>
    </location>
</feature>
<dbReference type="Gene3D" id="1.10.260.40">
    <property type="entry name" value="lambda repressor-like DNA-binding domains"/>
    <property type="match status" value="1"/>
</dbReference>
<dbReference type="EMBL" id="SNYJ01000002">
    <property type="protein sequence ID" value="TDQ42067.1"/>
    <property type="molecule type" value="Genomic_DNA"/>
</dbReference>
<dbReference type="Pfam" id="PF08671">
    <property type="entry name" value="SinI"/>
    <property type="match status" value="1"/>
</dbReference>
<organism evidence="4 5">
    <name type="scientific">Aureibacillus halotolerans</name>
    <dbReference type="NCBI Taxonomy" id="1508390"/>
    <lineage>
        <taxon>Bacteria</taxon>
        <taxon>Bacillati</taxon>
        <taxon>Bacillota</taxon>
        <taxon>Bacilli</taxon>
        <taxon>Bacillales</taxon>
        <taxon>Bacillaceae</taxon>
        <taxon>Aureibacillus</taxon>
    </lineage>
</organism>
<dbReference type="Pfam" id="PF01381">
    <property type="entry name" value="HTH_3"/>
    <property type="match status" value="1"/>
</dbReference>
<dbReference type="PROSITE" id="PS51500">
    <property type="entry name" value="SIN"/>
    <property type="match status" value="1"/>
</dbReference>
<dbReference type="GO" id="GO:0005829">
    <property type="term" value="C:cytosol"/>
    <property type="evidence" value="ECO:0007669"/>
    <property type="project" value="TreeGrafter"/>
</dbReference>
<evidence type="ECO:0000313" key="4">
    <source>
        <dbReference type="EMBL" id="TDQ42067.1"/>
    </source>
</evidence>
<dbReference type="SUPFAM" id="SSF47406">
    <property type="entry name" value="SinR repressor dimerisation domain-like"/>
    <property type="match status" value="1"/>
</dbReference>
<dbReference type="InterPro" id="IPR036281">
    <property type="entry name" value="SinR/SinI_dimer_dom_sf"/>
</dbReference>
<dbReference type="GO" id="GO:0046983">
    <property type="term" value="F:protein dimerization activity"/>
    <property type="evidence" value="ECO:0007669"/>
    <property type="project" value="InterPro"/>
</dbReference>
<dbReference type="OrthoDB" id="1859224at2"/>
<dbReference type="InterPro" id="IPR050807">
    <property type="entry name" value="TransReg_Diox_bact_type"/>
</dbReference>
<dbReference type="GO" id="GO:0003677">
    <property type="term" value="F:DNA binding"/>
    <property type="evidence" value="ECO:0007669"/>
    <property type="project" value="UniProtKB-KW"/>
</dbReference>
<sequence>MIGAEIKRLRLLRNLSLSELASRATVAKSYLSSIERGLQQNPSLDVLTKLASELNVHVSHFLTDADEEEVLDAGWLQLAKEAMDSGVTKDQFKDFIAYQRWRQRENQ</sequence>
<dbReference type="InterPro" id="IPR001387">
    <property type="entry name" value="Cro/C1-type_HTH"/>
</dbReference>
<protein>
    <submittedName>
        <fullName evidence="4">Transcriptional regulator</fullName>
    </submittedName>
</protein>
<dbReference type="PANTHER" id="PTHR46797">
    <property type="entry name" value="HTH-TYPE TRANSCRIPTIONAL REGULATOR"/>
    <property type="match status" value="1"/>
</dbReference>
<accession>A0A4V3D5Z6</accession>
<dbReference type="SMART" id="SM00530">
    <property type="entry name" value="HTH_XRE"/>
    <property type="match status" value="1"/>
</dbReference>
<feature type="domain" description="Sin" evidence="3">
    <location>
        <begin position="62"/>
        <end position="100"/>
    </location>
</feature>
<dbReference type="GO" id="GO:0003700">
    <property type="term" value="F:DNA-binding transcription factor activity"/>
    <property type="evidence" value="ECO:0007669"/>
    <property type="project" value="TreeGrafter"/>
</dbReference>
<evidence type="ECO:0000256" key="1">
    <source>
        <dbReference type="ARBA" id="ARBA00023125"/>
    </source>
</evidence>
<dbReference type="Proteomes" id="UP000295632">
    <property type="component" value="Unassembled WGS sequence"/>
</dbReference>
<proteinExistence type="predicted"/>
<dbReference type="SUPFAM" id="SSF47413">
    <property type="entry name" value="lambda repressor-like DNA-binding domains"/>
    <property type="match status" value="1"/>
</dbReference>
<comment type="caution">
    <text evidence="4">The sequence shown here is derived from an EMBL/GenBank/DDBJ whole genome shotgun (WGS) entry which is preliminary data.</text>
</comment>
<dbReference type="InterPro" id="IPR010981">
    <property type="entry name" value="SinR/SinI_dimer_dom"/>
</dbReference>
<evidence type="ECO:0000259" key="3">
    <source>
        <dbReference type="PROSITE" id="PS51500"/>
    </source>
</evidence>
<reference evidence="4 5" key="1">
    <citation type="submission" date="2019-03" db="EMBL/GenBank/DDBJ databases">
        <title>Genomic Encyclopedia of Type Strains, Phase IV (KMG-IV): sequencing the most valuable type-strain genomes for metagenomic binning, comparative biology and taxonomic classification.</title>
        <authorList>
            <person name="Goeker M."/>
        </authorList>
    </citation>
    <scope>NUCLEOTIDE SEQUENCE [LARGE SCALE GENOMIC DNA]</scope>
    <source>
        <strain evidence="4 5">DSM 28697</strain>
    </source>
</reference>
<dbReference type="InterPro" id="IPR010982">
    <property type="entry name" value="Lambda_DNA-bd_dom_sf"/>
</dbReference>
<keyword evidence="1" id="KW-0238">DNA-binding</keyword>
<dbReference type="PANTHER" id="PTHR46797:SF1">
    <property type="entry name" value="METHYLPHOSPHONATE SYNTHASE"/>
    <property type="match status" value="1"/>
</dbReference>
<gene>
    <name evidence="4" type="ORF">EV213_10296</name>
</gene>